<evidence type="ECO:0000256" key="8">
    <source>
        <dbReference type="ARBA" id="ARBA00048679"/>
    </source>
</evidence>
<dbReference type="Proteomes" id="UP000541444">
    <property type="component" value="Unassembled WGS sequence"/>
</dbReference>
<dbReference type="Gene3D" id="1.10.510.10">
    <property type="entry name" value="Transferase(Phosphotransferase) domain 1"/>
    <property type="match status" value="1"/>
</dbReference>
<keyword evidence="5" id="KW-0418">Kinase</keyword>
<dbReference type="InterPro" id="IPR011009">
    <property type="entry name" value="Kinase-like_dom_sf"/>
</dbReference>
<evidence type="ECO:0000256" key="9">
    <source>
        <dbReference type="PROSITE-ProRule" id="PRU10141"/>
    </source>
</evidence>
<dbReference type="EC" id="2.7.11.1" evidence="1"/>
<dbReference type="PROSITE" id="PS00108">
    <property type="entry name" value="PROTEIN_KINASE_ST"/>
    <property type="match status" value="1"/>
</dbReference>
<evidence type="ECO:0000256" key="1">
    <source>
        <dbReference type="ARBA" id="ARBA00012513"/>
    </source>
</evidence>
<dbReference type="InterPro" id="IPR051334">
    <property type="entry name" value="SRPK"/>
</dbReference>
<dbReference type="GO" id="GO:0050684">
    <property type="term" value="P:regulation of mRNA processing"/>
    <property type="evidence" value="ECO:0007669"/>
    <property type="project" value="TreeGrafter"/>
</dbReference>
<evidence type="ECO:0000256" key="5">
    <source>
        <dbReference type="ARBA" id="ARBA00022777"/>
    </source>
</evidence>
<accession>A0A7J7MHM1</accession>
<feature type="domain" description="Protein kinase" evidence="11">
    <location>
        <begin position="38"/>
        <end position="412"/>
    </location>
</feature>
<dbReference type="Pfam" id="PF00069">
    <property type="entry name" value="Pkinase"/>
    <property type="match status" value="2"/>
</dbReference>
<evidence type="ECO:0000259" key="11">
    <source>
        <dbReference type="PROSITE" id="PS50011"/>
    </source>
</evidence>
<dbReference type="GO" id="GO:0005524">
    <property type="term" value="F:ATP binding"/>
    <property type="evidence" value="ECO:0007669"/>
    <property type="project" value="UniProtKB-UniRule"/>
</dbReference>
<dbReference type="CDD" id="cd14136">
    <property type="entry name" value="STKc_SRPK"/>
    <property type="match status" value="1"/>
</dbReference>
<dbReference type="EMBL" id="JACGCM010001501">
    <property type="protein sequence ID" value="KAF6154341.1"/>
    <property type="molecule type" value="Genomic_DNA"/>
</dbReference>
<organism evidence="12 13">
    <name type="scientific">Kingdonia uniflora</name>
    <dbReference type="NCBI Taxonomy" id="39325"/>
    <lineage>
        <taxon>Eukaryota</taxon>
        <taxon>Viridiplantae</taxon>
        <taxon>Streptophyta</taxon>
        <taxon>Embryophyta</taxon>
        <taxon>Tracheophyta</taxon>
        <taxon>Spermatophyta</taxon>
        <taxon>Magnoliopsida</taxon>
        <taxon>Ranunculales</taxon>
        <taxon>Circaeasteraceae</taxon>
        <taxon>Kingdonia</taxon>
    </lineage>
</organism>
<dbReference type="InterPro" id="IPR017441">
    <property type="entry name" value="Protein_kinase_ATP_BS"/>
</dbReference>
<dbReference type="PANTHER" id="PTHR47634">
    <property type="entry name" value="PROTEIN KINASE DOMAIN-CONTAINING PROTEIN-RELATED"/>
    <property type="match status" value="1"/>
</dbReference>
<comment type="catalytic activity">
    <reaction evidence="8">
        <text>L-seryl-[protein] + ATP = O-phospho-L-seryl-[protein] + ADP + H(+)</text>
        <dbReference type="Rhea" id="RHEA:17989"/>
        <dbReference type="Rhea" id="RHEA-COMP:9863"/>
        <dbReference type="Rhea" id="RHEA-COMP:11604"/>
        <dbReference type="ChEBI" id="CHEBI:15378"/>
        <dbReference type="ChEBI" id="CHEBI:29999"/>
        <dbReference type="ChEBI" id="CHEBI:30616"/>
        <dbReference type="ChEBI" id="CHEBI:83421"/>
        <dbReference type="ChEBI" id="CHEBI:456216"/>
        <dbReference type="EC" id="2.7.11.1"/>
    </reaction>
</comment>
<keyword evidence="3" id="KW-0808">Transferase</keyword>
<dbReference type="PROSITE" id="PS50011">
    <property type="entry name" value="PROTEIN_KINASE_DOM"/>
    <property type="match status" value="1"/>
</dbReference>
<proteinExistence type="inferred from homology"/>
<protein>
    <recommendedName>
        <fullName evidence="1">non-specific serine/threonine protein kinase</fullName>
        <ecNumber evidence="1">2.7.11.1</ecNumber>
    </recommendedName>
</protein>
<keyword evidence="2 10" id="KW-0723">Serine/threonine-protein kinase</keyword>
<comment type="similarity">
    <text evidence="10">Belongs to the protein kinase superfamily.</text>
</comment>
<dbReference type="Gene3D" id="3.30.200.20">
    <property type="entry name" value="Phosphorylase Kinase, domain 1"/>
    <property type="match status" value="1"/>
</dbReference>
<keyword evidence="6 9" id="KW-0067">ATP-binding</keyword>
<evidence type="ECO:0000256" key="6">
    <source>
        <dbReference type="ARBA" id="ARBA00022840"/>
    </source>
</evidence>
<evidence type="ECO:0000256" key="2">
    <source>
        <dbReference type="ARBA" id="ARBA00022527"/>
    </source>
</evidence>
<dbReference type="PROSITE" id="PS00107">
    <property type="entry name" value="PROTEIN_KINASE_ATP"/>
    <property type="match status" value="1"/>
</dbReference>
<feature type="binding site" evidence="9">
    <location>
        <position position="67"/>
    </location>
    <ligand>
        <name>ATP</name>
        <dbReference type="ChEBI" id="CHEBI:30616"/>
    </ligand>
</feature>
<dbReference type="PANTHER" id="PTHR47634:SF5">
    <property type="entry name" value="OS09G0552300 PROTEIN"/>
    <property type="match status" value="1"/>
</dbReference>
<name>A0A7J7MHM1_9MAGN</name>
<comment type="catalytic activity">
    <reaction evidence="7">
        <text>L-threonyl-[protein] + ATP = O-phospho-L-threonyl-[protein] + ADP + H(+)</text>
        <dbReference type="Rhea" id="RHEA:46608"/>
        <dbReference type="Rhea" id="RHEA-COMP:11060"/>
        <dbReference type="Rhea" id="RHEA-COMP:11605"/>
        <dbReference type="ChEBI" id="CHEBI:15378"/>
        <dbReference type="ChEBI" id="CHEBI:30013"/>
        <dbReference type="ChEBI" id="CHEBI:30616"/>
        <dbReference type="ChEBI" id="CHEBI:61977"/>
        <dbReference type="ChEBI" id="CHEBI:456216"/>
        <dbReference type="EC" id="2.7.11.1"/>
    </reaction>
</comment>
<evidence type="ECO:0000256" key="4">
    <source>
        <dbReference type="ARBA" id="ARBA00022741"/>
    </source>
</evidence>
<evidence type="ECO:0000256" key="3">
    <source>
        <dbReference type="ARBA" id="ARBA00022679"/>
    </source>
</evidence>
<evidence type="ECO:0000313" key="12">
    <source>
        <dbReference type="EMBL" id="KAF6154341.1"/>
    </source>
</evidence>
<reference evidence="12 13" key="1">
    <citation type="journal article" date="2020" name="IScience">
        <title>Genome Sequencing of the Endangered Kingdonia uniflora (Circaeasteraceae, Ranunculales) Reveals Potential Mechanisms of Evolutionary Specialization.</title>
        <authorList>
            <person name="Sun Y."/>
            <person name="Deng T."/>
            <person name="Zhang A."/>
            <person name="Moore M.J."/>
            <person name="Landis J.B."/>
            <person name="Lin N."/>
            <person name="Zhang H."/>
            <person name="Zhang X."/>
            <person name="Huang J."/>
            <person name="Zhang X."/>
            <person name="Sun H."/>
            <person name="Wang H."/>
        </authorList>
    </citation>
    <scope>NUCLEOTIDE SEQUENCE [LARGE SCALE GENOMIC DNA]</scope>
    <source>
        <strain evidence="12">TB1705</strain>
        <tissue evidence="12">Leaf</tissue>
    </source>
</reference>
<dbReference type="InterPro" id="IPR000719">
    <property type="entry name" value="Prot_kinase_dom"/>
</dbReference>
<dbReference type="GO" id="GO:0004674">
    <property type="term" value="F:protein serine/threonine kinase activity"/>
    <property type="evidence" value="ECO:0007669"/>
    <property type="project" value="UniProtKB-KW"/>
</dbReference>
<gene>
    <name evidence="12" type="ORF">GIB67_026797</name>
</gene>
<dbReference type="InterPro" id="IPR008271">
    <property type="entry name" value="Ser/Thr_kinase_AS"/>
</dbReference>
<dbReference type="FunFam" id="1.10.510.10:FF:000425">
    <property type="entry name" value="Serine/threonine-protein kinase SRPK"/>
    <property type="match status" value="1"/>
</dbReference>
<evidence type="ECO:0000256" key="10">
    <source>
        <dbReference type="RuleBase" id="RU000304"/>
    </source>
</evidence>
<dbReference type="OrthoDB" id="2649at2759"/>
<dbReference type="AlphaFoldDB" id="A0A7J7MHM1"/>
<comment type="caution">
    <text evidence="12">The sequence shown here is derived from an EMBL/GenBank/DDBJ whole genome shotgun (WGS) entry which is preliminary data.</text>
</comment>
<keyword evidence="13" id="KW-1185">Reference proteome</keyword>
<sequence>MSCSSSSGSEEEDEGFDAYRKGGYHAVRVGDPFAAGRYIAQRKLGWGHFSTVWLAYDTTSSTFVALKIMKSAAEFAEAAQHEIQFLSAIAEGDPSSSKCVVRLIDHFKHAGPNGQHLCMVLEFLGDSLLRFIKFNRYRGIPLNKVREICRWILLGLDYLHRELGIIHTDLKPENVLLVSTIDPAKDPIRSSFSPVLERPEGNPNGGIVVNSIERKLKRRAKKAVAKISERRMSMGIIVPKAERSLEGIELKCKVVDFGNACWVDKQFTDDIQTRQYRSPEVILGASYSFSVDMWSFACMAFELCTGDMLFAPKAGQGFSEDEDHLALMMELLGKIPRKIAVGGSRSKDLFDRHGDLKRIRRLKFWSLDRLLVDKYKFQESDAREFAEFICPLLDFAAEKRPTAEQCLEHPWLTTRNTNSNEASTKSLEVGVNKLQLKVGK</sequence>
<dbReference type="SUPFAM" id="SSF56112">
    <property type="entry name" value="Protein kinase-like (PK-like)"/>
    <property type="match status" value="1"/>
</dbReference>
<dbReference type="GO" id="GO:0000245">
    <property type="term" value="P:spliceosomal complex assembly"/>
    <property type="evidence" value="ECO:0007669"/>
    <property type="project" value="TreeGrafter"/>
</dbReference>
<evidence type="ECO:0000313" key="13">
    <source>
        <dbReference type="Proteomes" id="UP000541444"/>
    </source>
</evidence>
<dbReference type="SMART" id="SM00220">
    <property type="entry name" value="S_TKc"/>
    <property type="match status" value="1"/>
</dbReference>
<keyword evidence="4 9" id="KW-0547">Nucleotide-binding</keyword>
<evidence type="ECO:0000256" key="7">
    <source>
        <dbReference type="ARBA" id="ARBA00047899"/>
    </source>
</evidence>
<dbReference type="FunFam" id="3.30.200.20:FF:000303">
    <property type="entry name" value="Protein kinase superfamily protein"/>
    <property type="match status" value="1"/>
</dbReference>